<evidence type="ECO:0000313" key="2">
    <source>
        <dbReference type="EMBL" id="SCZ63048.1"/>
    </source>
</evidence>
<organism evidence="2 3">
    <name type="scientific">Thiohalomonas denitrificans</name>
    <dbReference type="NCBI Taxonomy" id="415747"/>
    <lineage>
        <taxon>Bacteria</taxon>
        <taxon>Pseudomonadati</taxon>
        <taxon>Pseudomonadota</taxon>
        <taxon>Gammaproteobacteria</taxon>
        <taxon>Thiohalomonadales</taxon>
        <taxon>Thiohalomonadaceae</taxon>
        <taxon>Thiohalomonas</taxon>
    </lineage>
</organism>
<reference evidence="2 3" key="1">
    <citation type="submission" date="2016-10" db="EMBL/GenBank/DDBJ databases">
        <authorList>
            <person name="de Groot N.N."/>
        </authorList>
    </citation>
    <scope>NUCLEOTIDE SEQUENCE [LARGE SCALE GENOMIC DNA]</scope>
    <source>
        <strain evidence="2 3">HLD2</strain>
    </source>
</reference>
<feature type="transmembrane region" description="Helical" evidence="1">
    <location>
        <begin position="151"/>
        <end position="173"/>
    </location>
</feature>
<feature type="transmembrane region" description="Helical" evidence="1">
    <location>
        <begin position="125"/>
        <end position="144"/>
    </location>
</feature>
<keyword evidence="1" id="KW-0812">Transmembrane</keyword>
<name>A0A1G5QN60_9GAMM</name>
<dbReference type="AlphaFoldDB" id="A0A1G5QN60"/>
<evidence type="ECO:0000313" key="3">
    <source>
        <dbReference type="Proteomes" id="UP000199648"/>
    </source>
</evidence>
<feature type="transmembrane region" description="Helical" evidence="1">
    <location>
        <begin position="46"/>
        <end position="67"/>
    </location>
</feature>
<dbReference type="EMBL" id="FMWD01000007">
    <property type="protein sequence ID" value="SCZ63048.1"/>
    <property type="molecule type" value="Genomic_DNA"/>
</dbReference>
<feature type="transmembrane region" description="Helical" evidence="1">
    <location>
        <begin position="179"/>
        <end position="204"/>
    </location>
</feature>
<keyword evidence="1" id="KW-0472">Membrane</keyword>
<gene>
    <name evidence="2" type="ORF">SAMN03097708_02411</name>
</gene>
<sequence>MRTAVVHDQLVRSVISDVKTDYAYYTFMTLSGMLAAVAFLTDSIPLLLGAMIVAPAYPPLAAVSFSIAGGYPRMAGRALLVLFGGVALAIIAAVVTTWLFNVTDIISSASNLVSKPLLEERVRTGWYSILAAVVAGAAGTVAVIQRKQDALIGVVAAVALIPAGAAGALAAYSGDLGRALGGFVLLAVNILVIIAVGLLVLVAIRPGRADAAKHDAEGGEIGTTSAEADRDA</sequence>
<feature type="transmembrane region" description="Helical" evidence="1">
    <location>
        <begin position="22"/>
        <end position="40"/>
    </location>
</feature>
<keyword evidence="3" id="KW-1185">Reference proteome</keyword>
<feature type="transmembrane region" description="Helical" evidence="1">
    <location>
        <begin position="79"/>
        <end position="100"/>
    </location>
</feature>
<accession>A0A1G5QN60</accession>
<dbReference type="InterPro" id="IPR005240">
    <property type="entry name" value="DUF389"/>
</dbReference>
<evidence type="ECO:0000256" key="1">
    <source>
        <dbReference type="SAM" id="Phobius"/>
    </source>
</evidence>
<dbReference type="Proteomes" id="UP000199648">
    <property type="component" value="Unassembled WGS sequence"/>
</dbReference>
<dbReference type="PANTHER" id="PTHR20992:SF9">
    <property type="entry name" value="AT15442P-RELATED"/>
    <property type="match status" value="1"/>
</dbReference>
<dbReference type="PANTHER" id="PTHR20992">
    <property type="entry name" value="AT15442P-RELATED"/>
    <property type="match status" value="1"/>
</dbReference>
<keyword evidence="1" id="KW-1133">Transmembrane helix</keyword>
<protein>
    <submittedName>
        <fullName evidence="2">Uncharacterized hydrophobic domain-containing protein</fullName>
    </submittedName>
</protein>
<proteinExistence type="predicted"/>
<dbReference type="Pfam" id="PF04087">
    <property type="entry name" value="DUF389"/>
    <property type="match status" value="1"/>
</dbReference>